<protein>
    <submittedName>
        <fullName evidence="2">Uncharacterized protein</fullName>
    </submittedName>
</protein>
<evidence type="ECO:0000256" key="1">
    <source>
        <dbReference type="SAM" id="MobiDB-lite"/>
    </source>
</evidence>
<organism evidence="2 3">
    <name type="scientific">Aspergillus glaucus CBS 516.65</name>
    <dbReference type="NCBI Taxonomy" id="1160497"/>
    <lineage>
        <taxon>Eukaryota</taxon>
        <taxon>Fungi</taxon>
        <taxon>Dikarya</taxon>
        <taxon>Ascomycota</taxon>
        <taxon>Pezizomycotina</taxon>
        <taxon>Eurotiomycetes</taxon>
        <taxon>Eurotiomycetidae</taxon>
        <taxon>Eurotiales</taxon>
        <taxon>Aspergillaceae</taxon>
        <taxon>Aspergillus</taxon>
        <taxon>Aspergillus subgen. Aspergillus</taxon>
    </lineage>
</organism>
<evidence type="ECO:0000313" key="2">
    <source>
        <dbReference type="EMBL" id="OJJ85277.1"/>
    </source>
</evidence>
<dbReference type="RefSeq" id="XP_022401975.1">
    <property type="nucleotide sequence ID" value="XM_022546407.1"/>
</dbReference>
<dbReference type="EMBL" id="KV878895">
    <property type="protein sequence ID" value="OJJ85277.1"/>
    <property type="molecule type" value="Genomic_DNA"/>
</dbReference>
<dbReference type="GeneID" id="34462668"/>
<proteinExistence type="predicted"/>
<reference evidence="3" key="1">
    <citation type="journal article" date="2017" name="Genome Biol.">
        <title>Comparative genomics reveals high biological diversity and specific adaptations in the industrially and medically important fungal genus Aspergillus.</title>
        <authorList>
            <person name="de Vries R.P."/>
            <person name="Riley R."/>
            <person name="Wiebenga A."/>
            <person name="Aguilar-Osorio G."/>
            <person name="Amillis S."/>
            <person name="Uchima C.A."/>
            <person name="Anderluh G."/>
            <person name="Asadollahi M."/>
            <person name="Askin M."/>
            <person name="Barry K."/>
            <person name="Battaglia E."/>
            <person name="Bayram O."/>
            <person name="Benocci T."/>
            <person name="Braus-Stromeyer S.A."/>
            <person name="Caldana C."/>
            <person name="Canovas D."/>
            <person name="Cerqueira G.C."/>
            <person name="Chen F."/>
            <person name="Chen W."/>
            <person name="Choi C."/>
            <person name="Clum A."/>
            <person name="Dos Santos R.A."/>
            <person name="Damasio A.R."/>
            <person name="Diallinas G."/>
            <person name="Emri T."/>
            <person name="Fekete E."/>
            <person name="Flipphi M."/>
            <person name="Freyberg S."/>
            <person name="Gallo A."/>
            <person name="Gournas C."/>
            <person name="Habgood R."/>
            <person name="Hainaut M."/>
            <person name="Harispe M.L."/>
            <person name="Henrissat B."/>
            <person name="Hilden K.S."/>
            <person name="Hope R."/>
            <person name="Hossain A."/>
            <person name="Karabika E."/>
            <person name="Karaffa L."/>
            <person name="Karanyi Z."/>
            <person name="Krasevec N."/>
            <person name="Kuo A."/>
            <person name="Kusch H."/>
            <person name="LaButti K."/>
            <person name="Lagendijk E.L."/>
            <person name="Lapidus A."/>
            <person name="Levasseur A."/>
            <person name="Lindquist E."/>
            <person name="Lipzen A."/>
            <person name="Logrieco A.F."/>
            <person name="MacCabe A."/>
            <person name="Maekelae M.R."/>
            <person name="Malavazi I."/>
            <person name="Melin P."/>
            <person name="Meyer V."/>
            <person name="Mielnichuk N."/>
            <person name="Miskei M."/>
            <person name="Molnar A.P."/>
            <person name="Mule G."/>
            <person name="Ngan C.Y."/>
            <person name="Orejas M."/>
            <person name="Orosz E."/>
            <person name="Ouedraogo J.P."/>
            <person name="Overkamp K.M."/>
            <person name="Park H.-S."/>
            <person name="Perrone G."/>
            <person name="Piumi F."/>
            <person name="Punt P.J."/>
            <person name="Ram A.F."/>
            <person name="Ramon A."/>
            <person name="Rauscher S."/>
            <person name="Record E."/>
            <person name="Riano-Pachon D.M."/>
            <person name="Robert V."/>
            <person name="Roehrig J."/>
            <person name="Ruller R."/>
            <person name="Salamov A."/>
            <person name="Salih N.S."/>
            <person name="Samson R.A."/>
            <person name="Sandor E."/>
            <person name="Sanguinetti M."/>
            <person name="Schuetze T."/>
            <person name="Sepcic K."/>
            <person name="Shelest E."/>
            <person name="Sherlock G."/>
            <person name="Sophianopoulou V."/>
            <person name="Squina F.M."/>
            <person name="Sun H."/>
            <person name="Susca A."/>
            <person name="Todd R.B."/>
            <person name="Tsang A."/>
            <person name="Unkles S.E."/>
            <person name="van de Wiele N."/>
            <person name="van Rossen-Uffink D."/>
            <person name="Oliveira J.V."/>
            <person name="Vesth T.C."/>
            <person name="Visser J."/>
            <person name="Yu J.-H."/>
            <person name="Zhou M."/>
            <person name="Andersen M.R."/>
            <person name="Archer D.B."/>
            <person name="Baker S.E."/>
            <person name="Benoit I."/>
            <person name="Brakhage A.A."/>
            <person name="Braus G.H."/>
            <person name="Fischer R."/>
            <person name="Frisvad J.C."/>
            <person name="Goldman G.H."/>
            <person name="Houbraken J."/>
            <person name="Oakley B."/>
            <person name="Pocsi I."/>
            <person name="Scazzocchio C."/>
            <person name="Seiboth B."/>
            <person name="vanKuyk P.A."/>
            <person name="Wortman J."/>
            <person name="Dyer P.S."/>
            <person name="Grigoriev I.V."/>
        </authorList>
    </citation>
    <scope>NUCLEOTIDE SEQUENCE [LARGE SCALE GENOMIC DNA]</scope>
    <source>
        <strain evidence="3">CBS 516.65</strain>
    </source>
</reference>
<gene>
    <name evidence="2" type="ORF">ASPGLDRAFT_46279</name>
</gene>
<evidence type="ECO:0000313" key="3">
    <source>
        <dbReference type="Proteomes" id="UP000184300"/>
    </source>
</evidence>
<accession>A0A1L9VMX3</accession>
<dbReference type="AlphaFoldDB" id="A0A1L9VMX3"/>
<dbReference type="VEuPathDB" id="FungiDB:ASPGLDRAFT_46279"/>
<dbReference type="Proteomes" id="UP000184300">
    <property type="component" value="Unassembled WGS sequence"/>
</dbReference>
<keyword evidence="3" id="KW-1185">Reference proteome</keyword>
<dbReference type="OrthoDB" id="4510550at2759"/>
<sequence>MGDTSILCLDLAKTQPGTHLGNPMSGFAAAGLIPFEPERVLAKLHIKMKTPTPPSSSSSNQILLFREDTSQSLSVEPAKKADSRPSKPVSIFSCCRADA</sequence>
<feature type="region of interest" description="Disordered" evidence="1">
    <location>
        <begin position="70"/>
        <end position="89"/>
    </location>
</feature>
<name>A0A1L9VMX3_ASPGL</name>